<protein>
    <submittedName>
        <fullName evidence="4">Unnamed protein product</fullName>
    </submittedName>
</protein>
<evidence type="ECO:0000313" key="5">
    <source>
        <dbReference type="Proteomes" id="UP001165121"/>
    </source>
</evidence>
<feature type="chain" id="PRO_5040835650" evidence="3">
    <location>
        <begin position="22"/>
        <end position="217"/>
    </location>
</feature>
<feature type="region of interest" description="Disordered" evidence="1">
    <location>
        <begin position="161"/>
        <end position="217"/>
    </location>
</feature>
<dbReference type="EMBL" id="BSXT01000767">
    <property type="protein sequence ID" value="GMF33822.1"/>
    <property type="molecule type" value="Genomic_DNA"/>
</dbReference>
<feature type="signal peptide" evidence="3">
    <location>
        <begin position="1"/>
        <end position="21"/>
    </location>
</feature>
<sequence length="217" mass="22549">MKLSIITLFVTAAGLAGGSSADAHDGILQRSLRVATSSEENLRDDELGASEDFWGPWHSHYAQAQNDPPSYGTSSASGSGVLEPSVGDLPAAAKELLDKVETVATAAMPFNVEAATSHLLLAGIVVGALFVIAIAAVLIGVRRQQMSEPMFGPVELVSDLPEPMTTSAGDDGCDAGSSSNRSEDGDEADTGVTVLFGEEEEEEKQEEKEVVDDLAAA</sequence>
<name>A0A9W6X909_9STRA</name>
<dbReference type="OrthoDB" id="125646at2759"/>
<comment type="caution">
    <text evidence="4">The sequence shown here is derived from an EMBL/GenBank/DDBJ whole genome shotgun (WGS) entry which is preliminary data.</text>
</comment>
<keyword evidence="2" id="KW-0472">Membrane</keyword>
<feature type="transmembrane region" description="Helical" evidence="2">
    <location>
        <begin position="119"/>
        <end position="141"/>
    </location>
</feature>
<dbReference type="AlphaFoldDB" id="A0A9W6X909"/>
<dbReference type="CDD" id="cd12087">
    <property type="entry name" value="TM_EGFR-like"/>
    <property type="match status" value="1"/>
</dbReference>
<evidence type="ECO:0000313" key="4">
    <source>
        <dbReference type="EMBL" id="GMF33822.1"/>
    </source>
</evidence>
<keyword evidence="2" id="KW-1133">Transmembrane helix</keyword>
<feature type="compositionally biased region" description="Acidic residues" evidence="1">
    <location>
        <begin position="197"/>
        <end position="217"/>
    </location>
</feature>
<evidence type="ECO:0000256" key="2">
    <source>
        <dbReference type="SAM" id="Phobius"/>
    </source>
</evidence>
<keyword evidence="5" id="KW-1185">Reference proteome</keyword>
<dbReference type="Proteomes" id="UP001165121">
    <property type="component" value="Unassembled WGS sequence"/>
</dbReference>
<keyword evidence="3" id="KW-0732">Signal</keyword>
<keyword evidence="2" id="KW-0812">Transmembrane</keyword>
<gene>
    <name evidence="4" type="ORF">Pfra01_000850300</name>
</gene>
<evidence type="ECO:0000256" key="1">
    <source>
        <dbReference type="SAM" id="MobiDB-lite"/>
    </source>
</evidence>
<accession>A0A9W6X909</accession>
<organism evidence="4 5">
    <name type="scientific">Phytophthora fragariaefolia</name>
    <dbReference type="NCBI Taxonomy" id="1490495"/>
    <lineage>
        <taxon>Eukaryota</taxon>
        <taxon>Sar</taxon>
        <taxon>Stramenopiles</taxon>
        <taxon>Oomycota</taxon>
        <taxon>Peronosporomycetes</taxon>
        <taxon>Peronosporales</taxon>
        <taxon>Peronosporaceae</taxon>
        <taxon>Phytophthora</taxon>
    </lineage>
</organism>
<reference evidence="4" key="1">
    <citation type="submission" date="2023-04" db="EMBL/GenBank/DDBJ databases">
        <title>Phytophthora fragariaefolia NBRC 109709.</title>
        <authorList>
            <person name="Ichikawa N."/>
            <person name="Sato H."/>
            <person name="Tonouchi N."/>
        </authorList>
    </citation>
    <scope>NUCLEOTIDE SEQUENCE</scope>
    <source>
        <strain evidence="4">NBRC 109709</strain>
    </source>
</reference>
<proteinExistence type="predicted"/>
<evidence type="ECO:0000256" key="3">
    <source>
        <dbReference type="SAM" id="SignalP"/>
    </source>
</evidence>